<evidence type="ECO:0000256" key="2">
    <source>
        <dbReference type="ARBA" id="ARBA00022559"/>
    </source>
</evidence>
<feature type="signal peptide" evidence="8">
    <location>
        <begin position="1"/>
        <end position="19"/>
    </location>
</feature>
<dbReference type="SUPFAM" id="SSF54909">
    <property type="entry name" value="Dimeric alpha+beta barrel"/>
    <property type="match status" value="1"/>
</dbReference>
<keyword evidence="4" id="KW-0479">Metal-binding</keyword>
<feature type="domain" description="DyP dimeric alpha+beta barrel" evidence="9">
    <location>
        <begin position="64"/>
        <end position="211"/>
    </location>
</feature>
<dbReference type="PANTHER" id="PTHR30521:SF4">
    <property type="entry name" value="DEFERROCHELATASE"/>
    <property type="match status" value="1"/>
</dbReference>
<dbReference type="EMBL" id="ML179608">
    <property type="protein sequence ID" value="THU84292.1"/>
    <property type="molecule type" value="Genomic_DNA"/>
</dbReference>
<dbReference type="PROSITE" id="PS51404">
    <property type="entry name" value="DYP_PEROXIDASE"/>
    <property type="match status" value="1"/>
</dbReference>
<keyword evidence="6" id="KW-0408">Iron</keyword>
<evidence type="ECO:0000256" key="7">
    <source>
        <dbReference type="ARBA" id="ARBA00025737"/>
    </source>
</evidence>
<reference evidence="10 11" key="1">
    <citation type="journal article" date="2019" name="Nat. Ecol. Evol.">
        <title>Megaphylogeny resolves global patterns of mushroom evolution.</title>
        <authorList>
            <person name="Varga T."/>
            <person name="Krizsan K."/>
            <person name="Foldi C."/>
            <person name="Dima B."/>
            <person name="Sanchez-Garcia M."/>
            <person name="Sanchez-Ramirez S."/>
            <person name="Szollosi G.J."/>
            <person name="Szarkandi J.G."/>
            <person name="Papp V."/>
            <person name="Albert L."/>
            <person name="Andreopoulos W."/>
            <person name="Angelini C."/>
            <person name="Antonin V."/>
            <person name="Barry K.W."/>
            <person name="Bougher N.L."/>
            <person name="Buchanan P."/>
            <person name="Buyck B."/>
            <person name="Bense V."/>
            <person name="Catcheside P."/>
            <person name="Chovatia M."/>
            <person name="Cooper J."/>
            <person name="Damon W."/>
            <person name="Desjardin D."/>
            <person name="Finy P."/>
            <person name="Geml J."/>
            <person name="Haridas S."/>
            <person name="Hughes K."/>
            <person name="Justo A."/>
            <person name="Karasinski D."/>
            <person name="Kautmanova I."/>
            <person name="Kiss B."/>
            <person name="Kocsube S."/>
            <person name="Kotiranta H."/>
            <person name="LaButti K.M."/>
            <person name="Lechner B.E."/>
            <person name="Liimatainen K."/>
            <person name="Lipzen A."/>
            <person name="Lukacs Z."/>
            <person name="Mihaltcheva S."/>
            <person name="Morgado L.N."/>
            <person name="Niskanen T."/>
            <person name="Noordeloos M.E."/>
            <person name="Ohm R.A."/>
            <person name="Ortiz-Santana B."/>
            <person name="Ovrebo C."/>
            <person name="Racz N."/>
            <person name="Riley R."/>
            <person name="Savchenko A."/>
            <person name="Shiryaev A."/>
            <person name="Soop K."/>
            <person name="Spirin V."/>
            <person name="Szebenyi C."/>
            <person name="Tomsovsky M."/>
            <person name="Tulloss R.E."/>
            <person name="Uehling J."/>
            <person name="Grigoriev I.V."/>
            <person name="Vagvolgyi C."/>
            <person name="Papp T."/>
            <person name="Martin F.M."/>
            <person name="Miettinen O."/>
            <person name="Hibbett D.S."/>
            <person name="Nagy L.G."/>
        </authorList>
    </citation>
    <scope>NUCLEOTIDE SEQUENCE [LARGE SCALE GENOMIC DNA]</scope>
    <source>
        <strain evidence="10 11">CBS 962.96</strain>
    </source>
</reference>
<keyword evidence="8" id="KW-0732">Signal</keyword>
<evidence type="ECO:0000256" key="6">
    <source>
        <dbReference type="ARBA" id="ARBA00023004"/>
    </source>
</evidence>
<keyword evidence="3" id="KW-0349">Heme</keyword>
<dbReference type="GO" id="GO:0005829">
    <property type="term" value="C:cytosol"/>
    <property type="evidence" value="ECO:0007669"/>
    <property type="project" value="TreeGrafter"/>
</dbReference>
<keyword evidence="5" id="KW-0560">Oxidoreductase</keyword>
<feature type="chain" id="PRO_5020511655" evidence="8">
    <location>
        <begin position="20"/>
        <end position="510"/>
    </location>
</feature>
<evidence type="ECO:0000256" key="4">
    <source>
        <dbReference type="ARBA" id="ARBA00022723"/>
    </source>
</evidence>
<keyword evidence="11" id="KW-1185">Reference proteome</keyword>
<sequence length="510" mass="54750">MKLSFLSVILALTVYSALAVPKQVKPRRTSSLLIHPAGLPPLPRPQLSARISTASADDGLDVNDIQGDILIGMTKVKQSFFFFGIEDAATFKSKLGSDIQPLVTNINQLLSVDTQPVTAVNIAFSKTGLDALGITDDLGETLFNNGQFADATALGDVISNWIPDFAGTRVHGVILLASDTDDNINDQLASIQSILGDSISEIHRVDGATRPGDQAGHEHFGFLDGIGQPAVEGFTQDVLPGQAVIAPGEFLLGTSGDATVRPDWAVGGSFLAFRLMQQKVPEFAKFVLDHALNEPSLSEEENTDLFGARLVGRWKSGAPIDLAPLRDDPELGADPNRNSNFTFDHPDVPGFAIATNQTDCPFSAHLRKVRPRLDFGKEETAHHMLRSGITFGPEVTDEERASNKSSTDPSLERGIAFTAYQSSLTNGFHFVQMAWVNNANFFFGKAIPPGVDPIIGRVAGTAPETPRIISGTNPLNSSELFSLDTEFVINHGGEYFFTPPISALSGKLAN</sequence>
<evidence type="ECO:0000313" key="11">
    <source>
        <dbReference type="Proteomes" id="UP000297245"/>
    </source>
</evidence>
<dbReference type="GO" id="GO:0004601">
    <property type="term" value="F:peroxidase activity"/>
    <property type="evidence" value="ECO:0007669"/>
    <property type="project" value="UniProtKB-KW"/>
</dbReference>
<dbReference type="InterPro" id="IPR006314">
    <property type="entry name" value="Dyp_peroxidase"/>
</dbReference>
<dbReference type="NCBIfam" id="TIGR01413">
    <property type="entry name" value="Dyp_perox_fam"/>
    <property type="match status" value="1"/>
</dbReference>
<evidence type="ECO:0000256" key="1">
    <source>
        <dbReference type="ARBA" id="ARBA00001970"/>
    </source>
</evidence>
<dbReference type="InterPro" id="IPR049509">
    <property type="entry name" value="DyP_N"/>
</dbReference>
<dbReference type="PANTHER" id="PTHR30521">
    <property type="entry name" value="DEFERROCHELATASE/PEROXIDASE"/>
    <property type="match status" value="1"/>
</dbReference>
<proteinExistence type="inferred from homology"/>
<comment type="similarity">
    <text evidence="7">Belongs to the DyP-type peroxidase family.</text>
</comment>
<dbReference type="Proteomes" id="UP000297245">
    <property type="component" value="Unassembled WGS sequence"/>
</dbReference>
<dbReference type="InterPro" id="IPR011008">
    <property type="entry name" value="Dimeric_a/b-barrel"/>
</dbReference>
<organism evidence="10 11">
    <name type="scientific">Dendrothele bispora (strain CBS 962.96)</name>
    <dbReference type="NCBI Taxonomy" id="1314807"/>
    <lineage>
        <taxon>Eukaryota</taxon>
        <taxon>Fungi</taxon>
        <taxon>Dikarya</taxon>
        <taxon>Basidiomycota</taxon>
        <taxon>Agaricomycotina</taxon>
        <taxon>Agaricomycetes</taxon>
        <taxon>Agaricomycetidae</taxon>
        <taxon>Agaricales</taxon>
        <taxon>Agaricales incertae sedis</taxon>
        <taxon>Dendrothele</taxon>
    </lineage>
</organism>
<name>A0A4S8L6L2_DENBC</name>
<evidence type="ECO:0000256" key="3">
    <source>
        <dbReference type="ARBA" id="ARBA00022617"/>
    </source>
</evidence>
<keyword evidence="2 10" id="KW-0575">Peroxidase</keyword>
<protein>
    <submittedName>
        <fullName evidence="10">Fungal peroxidase</fullName>
    </submittedName>
</protein>
<comment type="cofactor">
    <cofactor evidence="1">
        <name>heme b</name>
        <dbReference type="ChEBI" id="CHEBI:60344"/>
    </cofactor>
</comment>
<evidence type="ECO:0000259" key="9">
    <source>
        <dbReference type="Pfam" id="PF21105"/>
    </source>
</evidence>
<gene>
    <name evidence="10" type="ORF">K435DRAFT_765243</name>
</gene>
<dbReference type="OrthoDB" id="3207336at2759"/>
<dbReference type="AlphaFoldDB" id="A0A4S8L6L2"/>
<evidence type="ECO:0000313" key="10">
    <source>
        <dbReference type="EMBL" id="THU84292.1"/>
    </source>
</evidence>
<evidence type="ECO:0000256" key="5">
    <source>
        <dbReference type="ARBA" id="ARBA00023002"/>
    </source>
</evidence>
<evidence type="ECO:0000256" key="8">
    <source>
        <dbReference type="SAM" id="SignalP"/>
    </source>
</evidence>
<dbReference type="Pfam" id="PF21105">
    <property type="entry name" value="DyP_N"/>
    <property type="match status" value="1"/>
</dbReference>
<dbReference type="GO" id="GO:0020037">
    <property type="term" value="F:heme binding"/>
    <property type="evidence" value="ECO:0007669"/>
    <property type="project" value="InterPro"/>
</dbReference>
<dbReference type="GO" id="GO:0046872">
    <property type="term" value="F:metal ion binding"/>
    <property type="evidence" value="ECO:0007669"/>
    <property type="project" value="UniProtKB-KW"/>
</dbReference>
<accession>A0A4S8L6L2</accession>